<dbReference type="SUPFAM" id="SSF52540">
    <property type="entry name" value="P-loop containing nucleoside triphosphate hydrolases"/>
    <property type="match status" value="1"/>
</dbReference>
<evidence type="ECO:0000256" key="1">
    <source>
        <dbReference type="ARBA" id="ARBA00022741"/>
    </source>
</evidence>
<protein>
    <submittedName>
        <fullName evidence="5">6-phosphofructokinase</fullName>
    </submittedName>
</protein>
<evidence type="ECO:0000256" key="2">
    <source>
        <dbReference type="ARBA" id="ARBA00022840"/>
    </source>
</evidence>
<organism evidence="5 6">
    <name type="scientific">Oceanidesulfovibrio marinus</name>
    <dbReference type="NCBI Taxonomy" id="370038"/>
    <lineage>
        <taxon>Bacteria</taxon>
        <taxon>Pseudomonadati</taxon>
        <taxon>Thermodesulfobacteriota</taxon>
        <taxon>Desulfovibrionia</taxon>
        <taxon>Desulfovibrionales</taxon>
        <taxon>Desulfovibrionaceae</taxon>
        <taxon>Oceanidesulfovibrio</taxon>
    </lineage>
</organism>
<sequence>MPHLQSLPSPNKLYVAMVGLPAMGKSVIAYKLQDNLSNLGLSARVFNNGEVRRRLFPENTSHAEFYDPNNAKLVALREDIALINMYEAKDFLNNESGNVAILDATNVSAPRRHKMIAHLSDHPILFVECRNHDADLYAASVARKTKLSEFAHLSTEEAQASFEARIRHYRSIYCPLDTDGSGTDGCPPGAKGPENYVIVDSLNHRIITEHLLNEPPYYGLLRDLLVSDWVKGLSLIRHGETEFNREHRIGGDPRLTDKGRQQARLLAAHFRDRHISSVVTSTLRRTREMADILLEGRPEVERYALKEFDEIDAGVCDAMTYDEVRQLRPGIWESRKADKYNASYPGGESYASMKERVERGVKKALYLSGNAENLVIIGHQAVNRMILSHFLLRREEDVPYVYIPQDRYFHIVSTQSRKLVELLPF</sequence>
<dbReference type="Gene3D" id="3.40.50.1240">
    <property type="entry name" value="Phosphoglycerate mutase-like"/>
    <property type="match status" value="1"/>
</dbReference>
<keyword evidence="2" id="KW-0067">ATP-binding</keyword>
<dbReference type="EMBL" id="CP039543">
    <property type="protein sequence ID" value="QJT07812.1"/>
    <property type="molecule type" value="Genomic_DNA"/>
</dbReference>
<evidence type="ECO:0000313" key="5">
    <source>
        <dbReference type="EMBL" id="TVM33312.1"/>
    </source>
</evidence>
<dbReference type="AlphaFoldDB" id="A0A6P1ZFA1"/>
<dbReference type="CDD" id="cd07067">
    <property type="entry name" value="HP_PGM_like"/>
    <property type="match status" value="1"/>
</dbReference>
<dbReference type="SUPFAM" id="SSF53254">
    <property type="entry name" value="Phosphoglycerate mutase-like"/>
    <property type="match status" value="1"/>
</dbReference>
<dbReference type="EMBL" id="QMIF01000007">
    <property type="protein sequence ID" value="TVM33312.1"/>
    <property type="molecule type" value="Genomic_DNA"/>
</dbReference>
<dbReference type="InterPro" id="IPR027417">
    <property type="entry name" value="P-loop_NTPase"/>
</dbReference>
<keyword evidence="5" id="KW-0808">Transferase</keyword>
<accession>A0A6P1ZFA1</accession>
<name>A0A6P1ZFA1_9BACT</name>
<gene>
    <name evidence="5" type="ORF">DQK91_11620</name>
    <name evidence="4" type="ORF">E8L03_02210</name>
</gene>
<dbReference type="InterPro" id="IPR003094">
    <property type="entry name" value="6Pfruct_kin"/>
</dbReference>
<feature type="domain" description="6-phosphofructo-2-kinase" evidence="3">
    <location>
        <begin position="11"/>
        <end position="178"/>
    </location>
</feature>
<dbReference type="SMART" id="SM00855">
    <property type="entry name" value="PGAM"/>
    <property type="match status" value="1"/>
</dbReference>
<reference evidence="4 7" key="2">
    <citation type="submission" date="2019-04" db="EMBL/GenBank/DDBJ databases">
        <title>Isolation and culture of sulfate reducing bacteria from the cold seep of the South China Sea.</title>
        <authorList>
            <person name="Sun C."/>
            <person name="Liu R."/>
        </authorList>
    </citation>
    <scope>NUCLEOTIDE SEQUENCE [LARGE SCALE GENOMIC DNA]</scope>
    <source>
        <strain evidence="4 7">CS1</strain>
    </source>
</reference>
<dbReference type="InterPro" id="IPR029033">
    <property type="entry name" value="His_PPase_superfam"/>
</dbReference>
<dbReference type="PROSITE" id="PS00175">
    <property type="entry name" value="PG_MUTASE"/>
    <property type="match status" value="1"/>
</dbReference>
<dbReference type="GO" id="GO:0006000">
    <property type="term" value="P:fructose metabolic process"/>
    <property type="evidence" value="ECO:0007669"/>
    <property type="project" value="InterPro"/>
</dbReference>
<dbReference type="GO" id="GO:0003873">
    <property type="term" value="F:6-phosphofructo-2-kinase activity"/>
    <property type="evidence" value="ECO:0007669"/>
    <property type="project" value="InterPro"/>
</dbReference>
<dbReference type="GO" id="GO:0005829">
    <property type="term" value="C:cytosol"/>
    <property type="evidence" value="ECO:0007669"/>
    <property type="project" value="TreeGrafter"/>
</dbReference>
<dbReference type="PIRSF" id="PIRSF000709">
    <property type="entry name" value="6PFK_2-Ptase"/>
    <property type="match status" value="1"/>
</dbReference>
<evidence type="ECO:0000313" key="4">
    <source>
        <dbReference type="EMBL" id="QJT07812.1"/>
    </source>
</evidence>
<dbReference type="InterPro" id="IPR001345">
    <property type="entry name" value="PG/BPGM_mutase_AS"/>
</dbReference>
<dbReference type="GO" id="GO:0006003">
    <property type="term" value="P:fructose 2,6-bisphosphate metabolic process"/>
    <property type="evidence" value="ECO:0007669"/>
    <property type="project" value="InterPro"/>
</dbReference>
<dbReference type="GO" id="GO:0005524">
    <property type="term" value="F:ATP binding"/>
    <property type="evidence" value="ECO:0007669"/>
    <property type="project" value="UniProtKB-KW"/>
</dbReference>
<keyword evidence="5" id="KW-0418">Kinase</keyword>
<reference evidence="5 6" key="1">
    <citation type="submission" date="2018-06" db="EMBL/GenBank/DDBJ databases">
        <title>Complete genome of Desulfovibrio marinus P48SEP.</title>
        <authorList>
            <person name="Crispim J.S."/>
            <person name="Vidigal P.M.P."/>
            <person name="Silva L.C.F."/>
            <person name="Araujo L.C."/>
            <person name="Laguardia C.N."/>
            <person name="Dias R.S."/>
            <person name="Sousa M.P."/>
            <person name="Paula S.O."/>
            <person name="Silva C."/>
        </authorList>
    </citation>
    <scope>NUCLEOTIDE SEQUENCE [LARGE SCALE GENOMIC DNA]</scope>
    <source>
        <strain evidence="5 6">P48SEP</strain>
    </source>
</reference>
<evidence type="ECO:0000313" key="7">
    <source>
        <dbReference type="Proteomes" id="UP000503251"/>
    </source>
</evidence>
<dbReference type="Pfam" id="PF00300">
    <property type="entry name" value="His_Phos_1"/>
    <property type="match status" value="1"/>
</dbReference>
<dbReference type="InterPro" id="IPR013079">
    <property type="entry name" value="6Phosfructo_kin"/>
</dbReference>
<dbReference type="InterPro" id="IPR013078">
    <property type="entry name" value="His_Pase_superF_clade-1"/>
</dbReference>
<dbReference type="Pfam" id="PF01591">
    <property type="entry name" value="6PF2K"/>
    <property type="match status" value="1"/>
</dbReference>
<keyword evidence="7" id="KW-1185">Reference proteome</keyword>
<evidence type="ECO:0000313" key="6">
    <source>
        <dbReference type="Proteomes" id="UP000434052"/>
    </source>
</evidence>
<keyword evidence="1" id="KW-0547">Nucleotide-binding</keyword>
<proteinExistence type="predicted"/>
<dbReference type="OrthoDB" id="4697614at2"/>
<dbReference type="Proteomes" id="UP000503251">
    <property type="component" value="Chromosome"/>
</dbReference>
<dbReference type="GO" id="GO:0004331">
    <property type="term" value="F:fructose-2,6-bisphosphate 2-phosphatase activity"/>
    <property type="evidence" value="ECO:0007669"/>
    <property type="project" value="TreeGrafter"/>
</dbReference>
<evidence type="ECO:0000259" key="3">
    <source>
        <dbReference type="Pfam" id="PF01591"/>
    </source>
</evidence>
<dbReference type="PRINTS" id="PR00991">
    <property type="entry name" value="6PFRUCTKNASE"/>
</dbReference>
<dbReference type="PANTHER" id="PTHR10606:SF44">
    <property type="entry name" value="6-PHOSPHOFRUCTO 2-KINASE_FRUCTOSE 2,6-BISPHOSPHATASE LONG FORM"/>
    <property type="match status" value="1"/>
</dbReference>
<dbReference type="Proteomes" id="UP000434052">
    <property type="component" value="Unassembled WGS sequence"/>
</dbReference>
<dbReference type="PANTHER" id="PTHR10606">
    <property type="entry name" value="6-PHOSPHOFRUCTO-2-KINASE/FRUCTOSE-2,6-BISPHOSPHATASE"/>
    <property type="match status" value="1"/>
</dbReference>
<dbReference type="RefSeq" id="WP_144305534.1">
    <property type="nucleotide sequence ID" value="NZ_CP039543.1"/>
</dbReference>
<dbReference type="Gene3D" id="3.40.50.300">
    <property type="entry name" value="P-loop containing nucleotide triphosphate hydrolases"/>
    <property type="match status" value="1"/>
</dbReference>